<reference evidence="2 3" key="1">
    <citation type="submission" date="2019-07" db="EMBL/GenBank/DDBJ databases">
        <title>Genomic Encyclopedia of Archaeal and Bacterial Type Strains, Phase II (KMG-II): from individual species to whole genera.</title>
        <authorList>
            <person name="Goeker M."/>
        </authorList>
    </citation>
    <scope>NUCLEOTIDE SEQUENCE [LARGE SCALE GENOMIC DNA]</scope>
    <source>
        <strain evidence="2 3">ATCC BAA-252</strain>
    </source>
</reference>
<evidence type="ECO:0000313" key="2">
    <source>
        <dbReference type="EMBL" id="TWI93228.1"/>
    </source>
</evidence>
<dbReference type="AlphaFoldDB" id="A0A562TJ12"/>
<proteinExistence type="predicted"/>
<protein>
    <submittedName>
        <fullName evidence="2">Uncharacterized protein</fullName>
    </submittedName>
</protein>
<evidence type="ECO:0000256" key="1">
    <source>
        <dbReference type="SAM" id="Coils"/>
    </source>
</evidence>
<evidence type="ECO:0000313" key="3">
    <source>
        <dbReference type="Proteomes" id="UP000320593"/>
    </source>
</evidence>
<dbReference type="OrthoDB" id="8338502at2"/>
<gene>
    <name evidence="2" type="ORF">JM93_00783</name>
</gene>
<keyword evidence="1" id="KW-0175">Coiled coil</keyword>
<dbReference type="RefSeq" id="WP_145340713.1">
    <property type="nucleotide sequence ID" value="NZ_SMLY01000051.1"/>
</dbReference>
<comment type="caution">
    <text evidence="2">The sequence shown here is derived from an EMBL/GenBank/DDBJ whole genome shotgun (WGS) entry which is preliminary data.</text>
</comment>
<sequence>MASDDSGSSTDNLYAKPHVYFLVPYNVDVGAEDDELGAMLRLGEYSDIEETARVDGYISEYYPNQHIQDAAAAGKTSTEIAAGEKDLAKGILLACDGRVLLKSRGKMYVETADYHQRTNGAHKVSVSQDITLASDSGVVVIQSGTDKDVTIRAGTTEDDESAATGTINEYAKTKNVNILGHDFEKKGSSNTITEGYTQAIFLGMKWAFNADLVANANFAGTFDLKVGLDVKITAAASLEFNPVKVNIRDLIVQLSGGVTKTQAAKNEITAMKNDITSLKAANTALTSENTALKAETEALKTSSRELEANQRGIQTTLGNLQADVKELIFYA</sequence>
<dbReference type="Gene3D" id="1.20.5.340">
    <property type="match status" value="1"/>
</dbReference>
<organism evidence="2 3">
    <name type="scientific">Roseibium hamelinense</name>
    <dbReference type="NCBI Taxonomy" id="150831"/>
    <lineage>
        <taxon>Bacteria</taxon>
        <taxon>Pseudomonadati</taxon>
        <taxon>Pseudomonadota</taxon>
        <taxon>Alphaproteobacteria</taxon>
        <taxon>Hyphomicrobiales</taxon>
        <taxon>Stappiaceae</taxon>
        <taxon>Roseibium</taxon>
    </lineage>
</organism>
<dbReference type="EMBL" id="VLLF01000001">
    <property type="protein sequence ID" value="TWI93228.1"/>
    <property type="molecule type" value="Genomic_DNA"/>
</dbReference>
<accession>A0A562TJ12</accession>
<feature type="coiled-coil region" evidence="1">
    <location>
        <begin position="261"/>
        <end position="309"/>
    </location>
</feature>
<dbReference type="Proteomes" id="UP000320593">
    <property type="component" value="Unassembled WGS sequence"/>
</dbReference>
<name>A0A562TJ12_9HYPH</name>
<keyword evidence="3" id="KW-1185">Reference proteome</keyword>